<evidence type="ECO:0008006" key="12">
    <source>
        <dbReference type="Google" id="ProtNLM"/>
    </source>
</evidence>
<dbReference type="GeneID" id="27313119"/>
<feature type="transmembrane region" description="Helical" evidence="9">
    <location>
        <begin position="653"/>
        <end position="676"/>
    </location>
</feature>
<evidence type="ECO:0000256" key="4">
    <source>
        <dbReference type="ARBA" id="ARBA00022475"/>
    </source>
</evidence>
<dbReference type="GO" id="GO:0050897">
    <property type="term" value="F:cobalt ion binding"/>
    <property type="evidence" value="ECO:0007669"/>
    <property type="project" value="TreeGrafter"/>
</dbReference>
<dbReference type="PANTHER" id="PTHR46494:SF1">
    <property type="entry name" value="CORA FAMILY METAL ION TRANSPORTER (EUROFUNG)"/>
    <property type="match status" value="1"/>
</dbReference>
<accession>A0A0D1YT84</accession>
<dbReference type="STRING" id="253628.A0A0D1YT84"/>
<keyword evidence="6 9" id="KW-1133">Transmembrane helix</keyword>
<dbReference type="PANTHER" id="PTHR46494">
    <property type="entry name" value="CORA FAMILY METAL ION TRANSPORTER (EUROFUNG)"/>
    <property type="match status" value="1"/>
</dbReference>
<dbReference type="SUPFAM" id="SSF144083">
    <property type="entry name" value="Magnesium transport protein CorA, transmembrane region"/>
    <property type="match status" value="1"/>
</dbReference>
<dbReference type="InParanoid" id="A0A0D1YT84"/>
<keyword evidence="11" id="KW-1185">Reference proteome</keyword>
<evidence type="ECO:0000256" key="3">
    <source>
        <dbReference type="ARBA" id="ARBA00022448"/>
    </source>
</evidence>
<keyword evidence="7 9" id="KW-0472">Membrane</keyword>
<organism evidence="10 11">
    <name type="scientific">Verruconis gallopava</name>
    <dbReference type="NCBI Taxonomy" id="253628"/>
    <lineage>
        <taxon>Eukaryota</taxon>
        <taxon>Fungi</taxon>
        <taxon>Dikarya</taxon>
        <taxon>Ascomycota</taxon>
        <taxon>Pezizomycotina</taxon>
        <taxon>Dothideomycetes</taxon>
        <taxon>Pleosporomycetidae</taxon>
        <taxon>Venturiales</taxon>
        <taxon>Sympoventuriaceae</taxon>
        <taxon>Verruconis</taxon>
    </lineage>
</organism>
<dbReference type="GO" id="GO:0005886">
    <property type="term" value="C:plasma membrane"/>
    <property type="evidence" value="ECO:0007669"/>
    <property type="project" value="UniProtKB-SubCell"/>
</dbReference>
<gene>
    <name evidence="10" type="ORF">PV09_05146</name>
</gene>
<dbReference type="InterPro" id="IPR045861">
    <property type="entry name" value="CorA_cytoplasmic_dom"/>
</dbReference>
<dbReference type="RefSeq" id="XP_016213716.1">
    <property type="nucleotide sequence ID" value="XM_016358615.1"/>
</dbReference>
<feature type="region of interest" description="Disordered" evidence="8">
    <location>
        <begin position="94"/>
        <end position="129"/>
    </location>
</feature>
<evidence type="ECO:0000256" key="8">
    <source>
        <dbReference type="SAM" id="MobiDB-lite"/>
    </source>
</evidence>
<keyword evidence="5 9" id="KW-0812">Transmembrane</keyword>
<dbReference type="HOGENOM" id="CLU_015119_0_0_1"/>
<dbReference type="GO" id="GO:0015095">
    <property type="term" value="F:magnesium ion transmembrane transporter activity"/>
    <property type="evidence" value="ECO:0007669"/>
    <property type="project" value="TreeGrafter"/>
</dbReference>
<keyword evidence="4" id="KW-1003">Cell membrane</keyword>
<dbReference type="VEuPathDB" id="FungiDB:PV09_05146"/>
<comment type="subcellular location">
    <subcellularLocation>
        <location evidence="1">Cell membrane</location>
        <topology evidence="1">Multi-pass membrane protein</topology>
    </subcellularLocation>
</comment>
<dbReference type="Gene3D" id="3.30.460.20">
    <property type="entry name" value="CorA soluble domain-like"/>
    <property type="match status" value="1"/>
</dbReference>
<reference evidence="10 11" key="1">
    <citation type="submission" date="2015-01" db="EMBL/GenBank/DDBJ databases">
        <title>The Genome Sequence of Ochroconis gallopava CBS43764.</title>
        <authorList>
            <consortium name="The Broad Institute Genomics Platform"/>
            <person name="Cuomo C."/>
            <person name="de Hoog S."/>
            <person name="Gorbushina A."/>
            <person name="Stielow B."/>
            <person name="Teixiera M."/>
            <person name="Abouelleil A."/>
            <person name="Chapman S.B."/>
            <person name="Priest M."/>
            <person name="Young S.K."/>
            <person name="Wortman J."/>
            <person name="Nusbaum C."/>
            <person name="Birren B."/>
        </authorList>
    </citation>
    <scope>NUCLEOTIDE SEQUENCE [LARGE SCALE GENOMIC DNA]</scope>
    <source>
        <strain evidence="10 11">CBS 43764</strain>
    </source>
</reference>
<dbReference type="OrthoDB" id="165352at2759"/>
<evidence type="ECO:0000256" key="5">
    <source>
        <dbReference type="ARBA" id="ARBA00022692"/>
    </source>
</evidence>
<dbReference type="Pfam" id="PF01544">
    <property type="entry name" value="CorA"/>
    <property type="match status" value="1"/>
</dbReference>
<protein>
    <recommendedName>
        <fullName evidence="12">Magnesium and cobalt transporter CorA</fullName>
    </recommendedName>
</protein>
<keyword evidence="3" id="KW-0813">Transport</keyword>
<evidence type="ECO:0000256" key="9">
    <source>
        <dbReference type="SAM" id="Phobius"/>
    </source>
</evidence>
<evidence type="ECO:0000313" key="10">
    <source>
        <dbReference type="EMBL" id="KIW03847.1"/>
    </source>
</evidence>
<dbReference type="EMBL" id="KN847543">
    <property type="protein sequence ID" value="KIW03847.1"/>
    <property type="molecule type" value="Genomic_DNA"/>
</dbReference>
<proteinExistence type="inferred from homology"/>
<dbReference type="AlphaFoldDB" id="A0A0D1YT84"/>
<evidence type="ECO:0000256" key="6">
    <source>
        <dbReference type="ARBA" id="ARBA00022989"/>
    </source>
</evidence>
<dbReference type="GO" id="GO:0015087">
    <property type="term" value="F:cobalt ion transmembrane transporter activity"/>
    <property type="evidence" value="ECO:0007669"/>
    <property type="project" value="TreeGrafter"/>
</dbReference>
<feature type="region of interest" description="Disordered" evidence="8">
    <location>
        <begin position="350"/>
        <end position="379"/>
    </location>
</feature>
<feature type="transmembrane region" description="Helical" evidence="9">
    <location>
        <begin position="620"/>
        <end position="638"/>
    </location>
</feature>
<dbReference type="InterPro" id="IPR045863">
    <property type="entry name" value="CorA_TM1_TM2"/>
</dbReference>
<name>A0A0D1YT84_9PEZI</name>
<evidence type="ECO:0000313" key="11">
    <source>
        <dbReference type="Proteomes" id="UP000053259"/>
    </source>
</evidence>
<dbReference type="InterPro" id="IPR002523">
    <property type="entry name" value="MgTranspt_CorA/ZnTranspt_ZntB"/>
</dbReference>
<dbReference type="SUPFAM" id="SSF143865">
    <property type="entry name" value="CorA soluble domain-like"/>
    <property type="match status" value="1"/>
</dbReference>
<comment type="similarity">
    <text evidence="2">Belongs to the CorA metal ion transporter (MIT) (TC 1.A.35) family.</text>
</comment>
<evidence type="ECO:0000256" key="2">
    <source>
        <dbReference type="ARBA" id="ARBA00009765"/>
    </source>
</evidence>
<evidence type="ECO:0000256" key="1">
    <source>
        <dbReference type="ARBA" id="ARBA00004651"/>
    </source>
</evidence>
<dbReference type="GO" id="GO:0000287">
    <property type="term" value="F:magnesium ion binding"/>
    <property type="evidence" value="ECO:0007669"/>
    <property type="project" value="TreeGrafter"/>
</dbReference>
<evidence type="ECO:0000256" key="7">
    <source>
        <dbReference type="ARBA" id="ARBA00023136"/>
    </source>
</evidence>
<sequence length="717" mass="80505">MLLCTVARVACSRPIGQSSVSAACASRILVRKLVTVQPHSSGPPSSSPSLPSIGLLCCIPELTTVASSVLPVFGRRRMSTARKMADPVIRDFQATRTRSATDAPSARPNVDLEQNAAAPGPRRYNTLAPTSVTGMATGFNSRARAHSLASTSSINSDDIVERRITRHDTVRRYSGTYDLPMRDHEPVWEEPGAEPGIDTSKEPESRFSHILQECQITVVDLFEDHVSKFELDNEGLAAFLKDQPSQEPYKARWINVNRLSYDVITMLQAEYKLHGLAIEDMLSIRGRTKVDWYADHAFIFMTLQKLIKVKPLDQDVRKAEQAGRRSTFRRMFTRRDDPILGLQNEKLQGKGELGASGYNADGPRPSAVSASGRPYQNHESYRTLQRNKPGQNFERMLYMERNSMLTQKNLAVSVEKVAIFLTANNTVISFFEHSADDIEGPILRRLNSPNTILRTSSDASMMVQAVIDAIVDLAIPVVAAYEDIISELEVDVLTDPEMAHSRRLYIVASELSLLRANLAPISVIISAIRDHQRSAARDKALREREHHDVTNNPARPGVTRSVTRVKTVNISETAVTYFGDVEDHIISMSSHLDNMRRTASDLIDLLYNQMGAFQNETMKMLTAVTIFFLPLTFLTGYFGQNFEHFEAIKHSDAFFWMIALPVMAVTMVVLTGPIWIRFAKRQLQKAWIFRQKKARNEKLRRTNTIGTTTQRTNTNPR</sequence>
<feature type="region of interest" description="Disordered" evidence="8">
    <location>
        <begin position="183"/>
        <end position="202"/>
    </location>
</feature>
<dbReference type="Proteomes" id="UP000053259">
    <property type="component" value="Unassembled WGS sequence"/>
</dbReference>
<dbReference type="Gene3D" id="1.20.58.340">
    <property type="entry name" value="Magnesium transport protein CorA, transmembrane region"/>
    <property type="match status" value="2"/>
</dbReference>